<protein>
    <recommendedName>
        <fullName evidence="10">Alpha-1,3-mannosyl-glycoprotein 4-beta-N-acetylglucosaminyltransferase C</fullName>
    </recommendedName>
</protein>
<keyword evidence="5" id="KW-0812">Transmembrane</keyword>
<dbReference type="AlphaFoldDB" id="A0AA89C5X9"/>
<evidence type="ECO:0000256" key="5">
    <source>
        <dbReference type="SAM" id="Phobius"/>
    </source>
</evidence>
<keyword evidence="9" id="KW-1185">Reference proteome</keyword>
<evidence type="ECO:0000313" key="8">
    <source>
        <dbReference type="EMBL" id="KAK3102284.1"/>
    </source>
</evidence>
<evidence type="ECO:0000256" key="4">
    <source>
        <dbReference type="SAM" id="MobiDB-lite"/>
    </source>
</evidence>
<evidence type="ECO:0000256" key="2">
    <source>
        <dbReference type="ARBA" id="ARBA00022676"/>
    </source>
</evidence>
<dbReference type="Pfam" id="PF23524">
    <property type="entry name" value="MGAT4A_C"/>
    <property type="match status" value="1"/>
</dbReference>
<dbReference type="InterPro" id="IPR057279">
    <property type="entry name" value="MGAT4"/>
</dbReference>
<dbReference type="PANTHER" id="PTHR12062">
    <property type="entry name" value="N-ACETYLGLUCOSAMINYLTRANSFERASE VI"/>
    <property type="match status" value="1"/>
</dbReference>
<comment type="pathway">
    <text evidence="1">Protein modification; protein glycosylation.</text>
</comment>
<feature type="domain" description="MGAT4 conserved region" evidence="6">
    <location>
        <begin position="214"/>
        <end position="456"/>
    </location>
</feature>
<dbReference type="Proteomes" id="UP001186944">
    <property type="component" value="Unassembled WGS sequence"/>
</dbReference>
<feature type="compositionally biased region" description="Acidic residues" evidence="4">
    <location>
        <begin position="180"/>
        <end position="190"/>
    </location>
</feature>
<proteinExistence type="predicted"/>
<reference evidence="8" key="1">
    <citation type="submission" date="2019-08" db="EMBL/GenBank/DDBJ databases">
        <title>The improved chromosome-level genome for the pearl oyster Pinctada fucata martensii using PacBio sequencing and Hi-C.</title>
        <authorList>
            <person name="Zheng Z."/>
        </authorList>
    </citation>
    <scope>NUCLEOTIDE SEQUENCE</scope>
    <source>
        <strain evidence="8">ZZ-2019</strain>
        <tissue evidence="8">Adductor muscle</tissue>
    </source>
</reference>
<gene>
    <name evidence="8" type="ORF">FSP39_010204</name>
</gene>
<feature type="region of interest" description="Disordered" evidence="4">
    <location>
        <begin position="1"/>
        <end position="57"/>
    </location>
</feature>
<name>A0AA89C5X9_PINIB</name>
<feature type="region of interest" description="Disordered" evidence="4">
    <location>
        <begin position="70"/>
        <end position="91"/>
    </location>
</feature>
<dbReference type="GO" id="GO:0006487">
    <property type="term" value="P:protein N-linked glycosylation"/>
    <property type="evidence" value="ECO:0007669"/>
    <property type="project" value="TreeGrafter"/>
</dbReference>
<feature type="transmembrane region" description="Helical" evidence="5">
    <location>
        <begin position="110"/>
        <end position="128"/>
    </location>
</feature>
<feature type="region of interest" description="Disordered" evidence="4">
    <location>
        <begin position="173"/>
        <end position="194"/>
    </location>
</feature>
<dbReference type="EMBL" id="VSWD01000005">
    <property type="protein sequence ID" value="KAK3102284.1"/>
    <property type="molecule type" value="Genomic_DNA"/>
</dbReference>
<evidence type="ECO:0000313" key="9">
    <source>
        <dbReference type="Proteomes" id="UP001186944"/>
    </source>
</evidence>
<dbReference type="GO" id="GO:0008375">
    <property type="term" value="F:acetylglucosaminyltransferase activity"/>
    <property type="evidence" value="ECO:0007669"/>
    <property type="project" value="TreeGrafter"/>
</dbReference>
<keyword evidence="3" id="KW-0808">Transferase</keyword>
<dbReference type="InterPro" id="IPR056576">
    <property type="entry name" value="MGAT4_A/B/C_C"/>
</dbReference>
<sequence length="608" mass="70457">MKHKRPHINQRDQWATGADLGRPSATQVADRRCRYPGLRVHNPPSTIPNTQKSRRRRTYNCGVKQPLHCLDDHAQTRPQKRRGPSNTDEYRCNGLKKRGQFGMFRRKKQALLTLIASFAMVGVLQLAFNGESYVTQDRISKREISAQTRISAEIKSFIKKHIPEIPGAVTTNTTLTTANDYDDQSDDDDDIPRKEVPLPYEAIQDQYFKIKHRQAMLHGRFRAYKSFLTIGIPTVKRKGTSYLDKTLTSLNKSTQAAEKKEVVIVVFFTDKDHEWIIQEAHNIYNKYRNEVDSGFIQLVHPHHNAYPNFTRLERTFNDSAERVAWRSKQNLDYSYLFTYCQNISHYYMQIEDDVLVTPTYFKDIRRYITNRGSHWFVLSFSKLGFIGKCFKSKDLSILADFLLMFFAEKPGDILLNDLRMIKGQRKEITYRPSMFQHIGIISSLKNKKQLLFEKTFRGQSFERKKFYNDNPEASLDTNMEAFEGHTAENAYNISETYFWAVSPPSGSYYRVIFHSAHNVSRLYISSGIRTKPLDRIKNATINVSVTKKGEKSPCKNLTKIGEMTSSVFDTSDTNTTLPYNVDCISIDLSEDHRNWVIISEIAIFLEKT</sequence>
<evidence type="ECO:0000256" key="1">
    <source>
        <dbReference type="ARBA" id="ARBA00004922"/>
    </source>
</evidence>
<dbReference type="Gene3D" id="2.60.120.260">
    <property type="entry name" value="Galactose-binding domain-like"/>
    <property type="match status" value="1"/>
</dbReference>
<comment type="caution">
    <text evidence="8">The sequence shown here is derived from an EMBL/GenBank/DDBJ whole genome shotgun (WGS) entry which is preliminary data.</text>
</comment>
<accession>A0AA89C5X9</accession>
<organism evidence="8 9">
    <name type="scientific">Pinctada imbricata</name>
    <name type="common">Atlantic pearl-oyster</name>
    <name type="synonym">Pinctada martensii</name>
    <dbReference type="NCBI Taxonomy" id="66713"/>
    <lineage>
        <taxon>Eukaryota</taxon>
        <taxon>Metazoa</taxon>
        <taxon>Spiralia</taxon>
        <taxon>Lophotrochozoa</taxon>
        <taxon>Mollusca</taxon>
        <taxon>Bivalvia</taxon>
        <taxon>Autobranchia</taxon>
        <taxon>Pteriomorphia</taxon>
        <taxon>Pterioida</taxon>
        <taxon>Pterioidea</taxon>
        <taxon>Pteriidae</taxon>
        <taxon>Pinctada</taxon>
    </lineage>
</organism>
<evidence type="ECO:0000259" key="7">
    <source>
        <dbReference type="Pfam" id="PF23524"/>
    </source>
</evidence>
<evidence type="ECO:0000256" key="3">
    <source>
        <dbReference type="ARBA" id="ARBA00022679"/>
    </source>
</evidence>
<dbReference type="InterPro" id="IPR006759">
    <property type="entry name" value="Glyco_transf_54"/>
</dbReference>
<evidence type="ECO:0000259" key="6">
    <source>
        <dbReference type="Pfam" id="PF04666"/>
    </source>
</evidence>
<keyword evidence="5" id="KW-1133">Transmembrane helix</keyword>
<dbReference type="PANTHER" id="PTHR12062:SF0">
    <property type="entry name" value="ALPHA-1,3-MANNOSYL-GLYCOPROTEIN 4-BETA-N-ACETYLGLUCOSAMINYLTRANSFERASE B"/>
    <property type="match status" value="1"/>
</dbReference>
<feature type="domain" description="MGAT4 A/B/C C-terminal" evidence="7">
    <location>
        <begin position="473"/>
        <end position="600"/>
    </location>
</feature>
<keyword evidence="5" id="KW-0472">Membrane</keyword>
<keyword evidence="2" id="KW-0328">Glycosyltransferase</keyword>
<evidence type="ECO:0008006" key="10">
    <source>
        <dbReference type="Google" id="ProtNLM"/>
    </source>
</evidence>
<dbReference type="Pfam" id="PF04666">
    <property type="entry name" value="MGAT4_cons"/>
    <property type="match status" value="1"/>
</dbReference>